<evidence type="ECO:0000256" key="3">
    <source>
        <dbReference type="ARBA" id="ARBA00022630"/>
    </source>
</evidence>
<keyword evidence="6" id="KW-0676">Redox-active center</keyword>
<dbReference type="Gene3D" id="3.30.110.40">
    <property type="entry name" value="TusA-like domain"/>
    <property type="match status" value="1"/>
</dbReference>
<dbReference type="Pfam" id="PF00581">
    <property type="entry name" value="Rhodanese"/>
    <property type="match status" value="1"/>
</dbReference>
<evidence type="ECO:0000256" key="2">
    <source>
        <dbReference type="ARBA" id="ARBA00009130"/>
    </source>
</evidence>
<dbReference type="SUPFAM" id="SSF52821">
    <property type="entry name" value="Rhodanese/Cell cycle control phosphatase"/>
    <property type="match status" value="1"/>
</dbReference>
<dbReference type="STRING" id="2741.SAMN04489866_10331"/>
<sequence>MSKKIIIVGGVAGGASCAARLRRLDEAAEIILLERGNAVSFANCGLPYHISGCIAKRDALILQTPESLHSRFNLDVRLQATVTAIDRAGKRVHVTDGQTGKTYTETYDVLVLSPGAEPVAPPIQGLDGAKRVHRLRTLADMDAIIADLPDAKHATVIGGGFIGLEVAENLRERGLEVALVEGAAQVLAPLDPEVAAPLHTELVSQGIDLRLNTQVTAFADDGKCITLADGSDLHTDFAVLAIGVRPETDLAKAAGLTLGARDAILVNDQLQTSDPAIYAIGDAIQVKDFVLGYDTLVPLAGPANRQGKLAADHICGRPVRYQGTLGSSVLKCFRLTAASCGNNEKTLQRLDLPYQALHLYPSDHAGYYPNANALLLKVLYRPSDGALYGAQCVGFSEVHKTIDTLATAIYGGLSVYDLADLELCYAPPYSTAKPPVNFAGYVAQNIRDGFAIRPATCLDDLAASDAYILDVRTPAEYKAGHLPEAAFIPLDDLRDRLDELPTDRTIYIHCAVGLRGYYAARLLTQKGYDVVNLGGGFRLYKSVKDQLKAKPLPAPPAAATPAPAAAAPAEPPAAESDIDVTGLQCPGPVVEVARRLSQAPAGSRWRIIAPAGQADEIRRACTPLADRLTEEAGDGTTIFHLTLGAQETGAPKGLSLILYTADPQKIAAALTLAANTRSRGIPVDAVFAFWGLRALAKAPDAAPFVPRSELGRRLSQAADLLDRFHLDKADRLADRLRRTAGERGRDALTQALSDAQAAGVNLLACGLSMEAFALSSGDLIDSARRIDLPGYLQRDKRHTTLFI</sequence>
<evidence type="ECO:0000259" key="8">
    <source>
        <dbReference type="PROSITE" id="PS50206"/>
    </source>
</evidence>
<dbReference type="EMBL" id="FNAF01000003">
    <property type="protein sequence ID" value="SDD39504.1"/>
    <property type="molecule type" value="Genomic_DNA"/>
</dbReference>
<keyword evidence="5" id="KW-0560">Oxidoreductase</keyword>
<dbReference type="PROSITE" id="PS01148">
    <property type="entry name" value="UPF0033"/>
    <property type="match status" value="1"/>
</dbReference>
<keyword evidence="3" id="KW-0285">Flavoprotein</keyword>
<dbReference type="RefSeq" id="WP_091791305.1">
    <property type="nucleotide sequence ID" value="NZ_FNAF01000003.1"/>
</dbReference>
<dbReference type="Pfam" id="PF07992">
    <property type="entry name" value="Pyr_redox_2"/>
    <property type="match status" value="1"/>
</dbReference>
<comment type="similarity">
    <text evidence="2">Belongs to the class-III pyridine nucleotide-disulfide oxidoreductase family.</text>
</comment>
<evidence type="ECO:0000256" key="6">
    <source>
        <dbReference type="ARBA" id="ARBA00023284"/>
    </source>
</evidence>
<dbReference type="InterPro" id="IPR036868">
    <property type="entry name" value="TusA-like_sf"/>
</dbReference>
<dbReference type="PROSITE" id="PS51257">
    <property type="entry name" value="PROKAR_LIPOPROTEIN"/>
    <property type="match status" value="1"/>
</dbReference>
<dbReference type="Pfam" id="PF02852">
    <property type="entry name" value="Pyr_redox_dim"/>
    <property type="match status" value="1"/>
</dbReference>
<evidence type="ECO:0000313" key="9">
    <source>
        <dbReference type="EMBL" id="SDD39504.1"/>
    </source>
</evidence>
<dbReference type="InterPro" id="IPR001455">
    <property type="entry name" value="TusA-like"/>
</dbReference>
<dbReference type="SUPFAM" id="SSF75169">
    <property type="entry name" value="DsrEFH-like"/>
    <property type="match status" value="1"/>
</dbReference>
<evidence type="ECO:0000256" key="4">
    <source>
        <dbReference type="ARBA" id="ARBA00022827"/>
    </source>
</evidence>
<dbReference type="InterPro" id="IPR050260">
    <property type="entry name" value="FAD-bd_OxRdtase"/>
</dbReference>
<dbReference type="PROSITE" id="PS50206">
    <property type="entry name" value="RHODANESE_3"/>
    <property type="match status" value="1"/>
</dbReference>
<dbReference type="InterPro" id="IPR032836">
    <property type="entry name" value="DsrE2-like"/>
</dbReference>
<proteinExistence type="inferred from homology"/>
<feature type="region of interest" description="Disordered" evidence="7">
    <location>
        <begin position="551"/>
        <end position="577"/>
    </location>
</feature>
<evidence type="ECO:0000256" key="5">
    <source>
        <dbReference type="ARBA" id="ARBA00023002"/>
    </source>
</evidence>
<dbReference type="SMART" id="SM00450">
    <property type="entry name" value="RHOD"/>
    <property type="match status" value="1"/>
</dbReference>
<dbReference type="PRINTS" id="PR00368">
    <property type="entry name" value="FADPNR"/>
</dbReference>
<dbReference type="SUPFAM" id="SSF55424">
    <property type="entry name" value="FAD/NAD-linked reductases, dimerisation (C-terminal) domain"/>
    <property type="match status" value="1"/>
</dbReference>
<dbReference type="InterPro" id="IPR027396">
    <property type="entry name" value="DsrEFH-like"/>
</dbReference>
<protein>
    <submittedName>
        <fullName evidence="9">NADPH-dependent 2,4-dienoyl-CoA reductase, sulfur reductase</fullName>
    </submittedName>
</protein>
<dbReference type="InterPro" id="IPR036188">
    <property type="entry name" value="FAD/NAD-bd_sf"/>
</dbReference>
<dbReference type="InterPro" id="IPR001763">
    <property type="entry name" value="Rhodanese-like_dom"/>
</dbReference>
<accession>A0A1G6UE44</accession>
<dbReference type="InterPro" id="IPR036873">
    <property type="entry name" value="Rhodanese-like_dom_sf"/>
</dbReference>
<organism evidence="9 10">
    <name type="scientific">Peptococcus niger</name>
    <dbReference type="NCBI Taxonomy" id="2741"/>
    <lineage>
        <taxon>Bacteria</taxon>
        <taxon>Bacillati</taxon>
        <taxon>Bacillota</taxon>
        <taxon>Clostridia</taxon>
        <taxon>Eubacteriales</taxon>
        <taxon>Peptococcaceae</taxon>
        <taxon>Peptococcus</taxon>
    </lineage>
</organism>
<feature type="compositionally biased region" description="Low complexity" evidence="7">
    <location>
        <begin position="559"/>
        <end position="574"/>
    </location>
</feature>
<dbReference type="Gene3D" id="3.50.50.60">
    <property type="entry name" value="FAD/NAD(P)-binding domain"/>
    <property type="match status" value="2"/>
</dbReference>
<dbReference type="Proteomes" id="UP000198995">
    <property type="component" value="Unassembled WGS sequence"/>
</dbReference>
<keyword evidence="10" id="KW-1185">Reference proteome</keyword>
<comment type="cofactor">
    <cofactor evidence="1">
        <name>FAD</name>
        <dbReference type="ChEBI" id="CHEBI:57692"/>
    </cofactor>
</comment>
<dbReference type="InterPro" id="IPR023753">
    <property type="entry name" value="FAD/NAD-binding_dom"/>
</dbReference>
<name>A0A1G6UE44_PEPNI</name>
<dbReference type="OrthoDB" id="9802028at2"/>
<dbReference type="InterPro" id="IPR016156">
    <property type="entry name" value="FAD/NAD-linked_Rdtase_dimer_sf"/>
</dbReference>
<dbReference type="PANTHER" id="PTHR43429:SF1">
    <property type="entry name" value="NAD(P)H SULFUR OXIDOREDUCTASE (COA-DEPENDENT)"/>
    <property type="match status" value="1"/>
</dbReference>
<dbReference type="Gene3D" id="3.40.250.10">
    <property type="entry name" value="Rhodanese-like domain"/>
    <property type="match status" value="1"/>
</dbReference>
<evidence type="ECO:0000256" key="1">
    <source>
        <dbReference type="ARBA" id="ARBA00001974"/>
    </source>
</evidence>
<feature type="domain" description="Rhodanese" evidence="8">
    <location>
        <begin position="462"/>
        <end position="549"/>
    </location>
</feature>
<evidence type="ECO:0000313" key="10">
    <source>
        <dbReference type="Proteomes" id="UP000198995"/>
    </source>
</evidence>
<dbReference type="InterPro" id="IPR004099">
    <property type="entry name" value="Pyr_nucl-diS_OxRdtase_dimer"/>
</dbReference>
<gene>
    <name evidence="9" type="ORF">SAMN04489866_10331</name>
</gene>
<dbReference type="PRINTS" id="PR00411">
    <property type="entry name" value="PNDRDTASEI"/>
</dbReference>
<dbReference type="GO" id="GO:0016491">
    <property type="term" value="F:oxidoreductase activity"/>
    <property type="evidence" value="ECO:0007669"/>
    <property type="project" value="UniProtKB-KW"/>
</dbReference>
<dbReference type="Pfam" id="PF13686">
    <property type="entry name" value="DrsE_2"/>
    <property type="match status" value="1"/>
</dbReference>
<dbReference type="PANTHER" id="PTHR43429">
    <property type="entry name" value="PYRIDINE NUCLEOTIDE-DISULFIDE OXIDOREDUCTASE DOMAIN-CONTAINING"/>
    <property type="match status" value="1"/>
</dbReference>
<dbReference type="SUPFAM" id="SSF64307">
    <property type="entry name" value="SirA-like"/>
    <property type="match status" value="1"/>
</dbReference>
<evidence type="ECO:0000256" key="7">
    <source>
        <dbReference type="SAM" id="MobiDB-lite"/>
    </source>
</evidence>
<dbReference type="AlphaFoldDB" id="A0A1G6UE44"/>
<reference evidence="9 10" key="1">
    <citation type="submission" date="2016-10" db="EMBL/GenBank/DDBJ databases">
        <authorList>
            <person name="de Groot N.N."/>
        </authorList>
    </citation>
    <scope>NUCLEOTIDE SEQUENCE [LARGE SCALE GENOMIC DNA]</scope>
    <source>
        <strain evidence="9 10">DSM 20475</strain>
    </source>
</reference>
<dbReference type="SUPFAM" id="SSF51905">
    <property type="entry name" value="FAD/NAD(P)-binding domain"/>
    <property type="match status" value="1"/>
</dbReference>
<dbReference type="Gene3D" id="3.40.1260.10">
    <property type="entry name" value="DsrEFH-like"/>
    <property type="match status" value="1"/>
</dbReference>
<keyword evidence="4" id="KW-0274">FAD</keyword>